<sequence length="135" mass="14322">MSCHDEAFRSDREPSRAPRPPENLACETIHSPGTLTDMTAGMEHTQSKCSLAEVQLKAVSRCKRAAQGRGHAPALAGPLPTARRAPGAAIGRSAEARFDWALLVSSTRSTATPSQAPKLACAPRPLAPAGHRRHL</sequence>
<proteinExistence type="predicted"/>
<reference evidence="2 3" key="1">
    <citation type="journal article" date="2016" name="Mol. Biol. Evol.">
        <title>Comparative Genomics of Early-Diverging Mushroom-Forming Fungi Provides Insights into the Origins of Lignocellulose Decay Capabilities.</title>
        <authorList>
            <person name="Nagy L.G."/>
            <person name="Riley R."/>
            <person name="Tritt A."/>
            <person name="Adam C."/>
            <person name="Daum C."/>
            <person name="Floudas D."/>
            <person name="Sun H."/>
            <person name="Yadav J.S."/>
            <person name="Pangilinan J."/>
            <person name="Larsson K.H."/>
            <person name="Matsuura K."/>
            <person name="Barry K."/>
            <person name="Labutti K."/>
            <person name="Kuo R."/>
            <person name="Ohm R.A."/>
            <person name="Bhattacharya S.S."/>
            <person name="Shirouzu T."/>
            <person name="Yoshinaga Y."/>
            <person name="Martin F.M."/>
            <person name="Grigoriev I.V."/>
            <person name="Hibbett D.S."/>
        </authorList>
    </citation>
    <scope>NUCLEOTIDE SEQUENCE [LARGE SCALE GENOMIC DNA]</scope>
    <source>
        <strain evidence="2 3">HHB12733</strain>
    </source>
</reference>
<protein>
    <submittedName>
        <fullName evidence="2">Uncharacterized protein</fullName>
    </submittedName>
</protein>
<dbReference type="InParanoid" id="A0A165E3F4"/>
<name>A0A165E3F4_9BASI</name>
<evidence type="ECO:0000313" key="2">
    <source>
        <dbReference type="EMBL" id="KZT54019.1"/>
    </source>
</evidence>
<organism evidence="2 3">
    <name type="scientific">Calocera cornea HHB12733</name>
    <dbReference type="NCBI Taxonomy" id="1353952"/>
    <lineage>
        <taxon>Eukaryota</taxon>
        <taxon>Fungi</taxon>
        <taxon>Dikarya</taxon>
        <taxon>Basidiomycota</taxon>
        <taxon>Agaricomycotina</taxon>
        <taxon>Dacrymycetes</taxon>
        <taxon>Dacrymycetales</taxon>
        <taxon>Dacrymycetaceae</taxon>
        <taxon>Calocera</taxon>
    </lineage>
</organism>
<feature type="region of interest" description="Disordered" evidence="1">
    <location>
        <begin position="1"/>
        <end position="40"/>
    </location>
</feature>
<accession>A0A165E3F4</accession>
<feature type="compositionally biased region" description="Basic and acidic residues" evidence="1">
    <location>
        <begin position="1"/>
        <end position="16"/>
    </location>
</feature>
<dbReference type="AlphaFoldDB" id="A0A165E3F4"/>
<evidence type="ECO:0000313" key="3">
    <source>
        <dbReference type="Proteomes" id="UP000076842"/>
    </source>
</evidence>
<dbReference type="Proteomes" id="UP000076842">
    <property type="component" value="Unassembled WGS sequence"/>
</dbReference>
<feature type="region of interest" description="Disordered" evidence="1">
    <location>
        <begin position="107"/>
        <end position="135"/>
    </location>
</feature>
<dbReference type="EMBL" id="KV424023">
    <property type="protein sequence ID" value="KZT54019.1"/>
    <property type="molecule type" value="Genomic_DNA"/>
</dbReference>
<gene>
    <name evidence="2" type="ORF">CALCODRAFT_28731</name>
</gene>
<evidence type="ECO:0000256" key="1">
    <source>
        <dbReference type="SAM" id="MobiDB-lite"/>
    </source>
</evidence>
<keyword evidence="3" id="KW-1185">Reference proteome</keyword>